<feature type="region of interest" description="Disordered" evidence="1">
    <location>
        <begin position="785"/>
        <end position="814"/>
    </location>
</feature>
<organism evidence="4 5">
    <name type="scientific">Ascosphaera apis ARSEF 7405</name>
    <dbReference type="NCBI Taxonomy" id="392613"/>
    <lineage>
        <taxon>Eukaryota</taxon>
        <taxon>Fungi</taxon>
        <taxon>Dikarya</taxon>
        <taxon>Ascomycota</taxon>
        <taxon>Pezizomycotina</taxon>
        <taxon>Eurotiomycetes</taxon>
        <taxon>Eurotiomycetidae</taxon>
        <taxon>Onygenales</taxon>
        <taxon>Ascosphaeraceae</taxon>
        <taxon>Ascosphaera</taxon>
    </lineage>
</organism>
<dbReference type="SMART" id="SM01293">
    <property type="entry name" value="DUF3402"/>
    <property type="match status" value="1"/>
</dbReference>
<dbReference type="GO" id="GO:0005829">
    <property type="term" value="C:cytosol"/>
    <property type="evidence" value="ECO:0007669"/>
    <property type="project" value="TreeGrafter"/>
</dbReference>
<dbReference type="SMART" id="SM01292">
    <property type="entry name" value="N1221"/>
    <property type="match status" value="1"/>
</dbReference>
<dbReference type="VEuPathDB" id="FungiDB:AAP_02935"/>
<reference evidence="4 5" key="1">
    <citation type="journal article" date="2016" name="Genome Biol. Evol.">
        <title>Divergent and convergent evolution of fungal pathogenicity.</title>
        <authorList>
            <person name="Shang Y."/>
            <person name="Xiao G."/>
            <person name="Zheng P."/>
            <person name="Cen K."/>
            <person name="Zhan S."/>
            <person name="Wang C."/>
        </authorList>
    </citation>
    <scope>NUCLEOTIDE SEQUENCE [LARGE SCALE GENOMIC DNA]</scope>
    <source>
        <strain evidence="4 5">ARSEF 7405</strain>
    </source>
</reference>
<dbReference type="Pfam" id="PF11882">
    <property type="entry name" value="DUF3402"/>
    <property type="match status" value="1"/>
</dbReference>
<feature type="region of interest" description="Disordered" evidence="1">
    <location>
        <begin position="600"/>
        <end position="650"/>
    </location>
</feature>
<feature type="domain" description="Far11/STRP N-terminal" evidence="2">
    <location>
        <begin position="123"/>
        <end position="450"/>
    </location>
</feature>
<name>A0A166NTL1_9EURO</name>
<dbReference type="InterPro" id="IPR012486">
    <property type="entry name" value="Far11/STRP_N"/>
</dbReference>
<feature type="region of interest" description="Disordered" evidence="1">
    <location>
        <begin position="1"/>
        <end position="103"/>
    </location>
</feature>
<dbReference type="GO" id="GO:0007010">
    <property type="term" value="P:cytoskeleton organization"/>
    <property type="evidence" value="ECO:0007669"/>
    <property type="project" value="TreeGrafter"/>
</dbReference>
<feature type="compositionally biased region" description="Basic and acidic residues" evidence="1">
    <location>
        <begin position="37"/>
        <end position="60"/>
    </location>
</feature>
<gene>
    <name evidence="4" type="ORF">AAP_02935</name>
</gene>
<evidence type="ECO:0000259" key="2">
    <source>
        <dbReference type="SMART" id="SM01292"/>
    </source>
</evidence>
<dbReference type="InterPro" id="IPR021819">
    <property type="entry name" value="Far11/STRP_C"/>
</dbReference>
<dbReference type="AlphaFoldDB" id="A0A166NTL1"/>
<feature type="compositionally biased region" description="Pro residues" evidence="1">
    <location>
        <begin position="80"/>
        <end position="94"/>
    </location>
</feature>
<feature type="compositionally biased region" description="Polar residues" evidence="1">
    <location>
        <begin position="1"/>
        <end position="11"/>
    </location>
</feature>
<proteinExistence type="predicted"/>
<comment type="caution">
    <text evidence="4">The sequence shown here is derived from an EMBL/GenBank/DDBJ whole genome shotgun (WGS) entry which is preliminary data.</text>
</comment>
<keyword evidence="5" id="KW-1185">Reference proteome</keyword>
<evidence type="ECO:0000313" key="5">
    <source>
        <dbReference type="Proteomes" id="UP000242877"/>
    </source>
</evidence>
<protein>
    <submittedName>
        <fullName evidence="4">Pheromone-dependent cell cycle arrest protein Far11</fullName>
    </submittedName>
</protein>
<dbReference type="InterPro" id="IPR040185">
    <property type="entry name" value="Far11/STRP"/>
</dbReference>
<sequence>MENMLDSSSSDLVEHHIVHADEVDQTGADIGNLSEEQLLHDFEEELKNNDQQRKARAKNEEDPDLPQRQRPKLRRDSSSAPPPPLPTMKPPPPVVQQTPESPTDSISLLELKRYVHDRQGLDQPAYDFDYTDSQPFPEEINEWFQYSEQDWLMLLETKESFEQNWTAFTKTKSISTSWVDALDEQRAAFVKETLVNLENSRDLLSRVEALGTLCYVVTGVWGITAGLASANYPSESEMTAKEIAECPKSKSLQLEWMEKNAKIFHSQGGIQILYKCLHSIIINEKEIYEASYAMLQTEDGAAAYAVARDRELTLSLTVLYLMIELARKQHSSGIEETHIRDTLLQLEPNPLVFFVETIANLRWEDASYLPLQKLVLLLWKSILLFWGGSDTLARLKSALEPDLELDEEARRRYPVLTTSPLDYHHFRQEITSKYPAYNPPPPLVPFELENNSILPPIQPLSTDPGSSPLFTGASSSSMRANSSILHQSVHIATPTPSPPPSPMGSNGKVAKKQNYQTSPHFPFMYPPADSNLHSIGSIPKSMPEQRKIDAKDWQDTDVPASIIEAGQILSSRMRMTRAMKQLWDERERFMKYERGWHLDEIEPENDGAHEGDDSVEKDNDEDEGHDPTEPQTKDKKRERRPESDNPSVQQSLDAVESFYSKAMPHLQSLVIVLLKEVLANITEAAVHGTGSGNPQNRGMQQEDVGVEDLNTARTREITTKAISGVLFLLTKWLKRSHVLKFDFFHFCHVHSAQPPDAPPLPTRPSTIMLDDDAAPPPILRRTNTQARIGEPQRGRQLGDAAGGTPRPEVDELGRPLTETPPVATACSFRNFFSAINFLRVMQKITKKKAHRCLLLVQYKSSAILRKSMKVPDPHLRLYTLKLFKSQVPYSSRKWRQSHMKIITAIYLYCRPELRDDWLTGGDIDAEVDQSLPMEQAIRGLTHWWHLREYRDVLAIEPDHALVDERDFFVRELERMGWGIVGDESLLDQDMRDI</sequence>
<dbReference type="Proteomes" id="UP000242877">
    <property type="component" value="Unassembled WGS sequence"/>
</dbReference>
<dbReference type="OrthoDB" id="18234at2759"/>
<evidence type="ECO:0000256" key="1">
    <source>
        <dbReference type="SAM" id="MobiDB-lite"/>
    </source>
</evidence>
<accession>A0A166NTL1</accession>
<dbReference type="PANTHER" id="PTHR13239:SF4">
    <property type="entry name" value="AT25231P"/>
    <property type="match status" value="1"/>
</dbReference>
<dbReference type="EMBL" id="AZGZ01000011">
    <property type="protein sequence ID" value="KZZ92280.1"/>
    <property type="molecule type" value="Genomic_DNA"/>
</dbReference>
<dbReference type="PANTHER" id="PTHR13239">
    <property type="entry name" value="PROTEIN REQUIRED FOR HYPHAL ANASTOMOSIS HAM-2"/>
    <property type="match status" value="1"/>
</dbReference>
<feature type="domain" description="Far11/STRP C-terminal" evidence="3">
    <location>
        <begin position="559"/>
        <end position="972"/>
    </location>
</feature>
<evidence type="ECO:0000259" key="3">
    <source>
        <dbReference type="SMART" id="SM01293"/>
    </source>
</evidence>
<evidence type="ECO:0000313" key="4">
    <source>
        <dbReference type="EMBL" id="KZZ92280.1"/>
    </source>
</evidence>
<feature type="compositionally biased region" description="Basic and acidic residues" evidence="1">
    <location>
        <begin position="12"/>
        <end position="22"/>
    </location>
</feature>
<dbReference type="Pfam" id="PF07923">
    <property type="entry name" value="N1221"/>
    <property type="match status" value="1"/>
</dbReference>
<feature type="compositionally biased region" description="Basic and acidic residues" evidence="1">
    <location>
        <begin position="600"/>
        <end position="617"/>
    </location>
</feature>
<feature type="compositionally biased region" description="Basic and acidic residues" evidence="1">
    <location>
        <begin position="625"/>
        <end position="643"/>
    </location>
</feature>